<accession>A0ABV5DU66</accession>
<proteinExistence type="predicted"/>
<evidence type="ECO:0000313" key="2">
    <source>
        <dbReference type="EMBL" id="MFB8768105.1"/>
    </source>
</evidence>
<comment type="caution">
    <text evidence="2">The sequence shown here is derived from an EMBL/GenBank/DDBJ whole genome shotgun (WGS) entry which is preliminary data.</text>
</comment>
<evidence type="ECO:0000256" key="1">
    <source>
        <dbReference type="SAM" id="MobiDB-lite"/>
    </source>
</evidence>
<feature type="region of interest" description="Disordered" evidence="1">
    <location>
        <begin position="244"/>
        <end position="268"/>
    </location>
</feature>
<dbReference type="Proteomes" id="UP001585053">
    <property type="component" value="Unassembled WGS sequence"/>
</dbReference>
<name>A0ABV5DU66_9ACTN</name>
<organism evidence="2 3">
    <name type="scientific">Nocardiopsis alba</name>
    <dbReference type="NCBI Taxonomy" id="53437"/>
    <lineage>
        <taxon>Bacteria</taxon>
        <taxon>Bacillati</taxon>
        <taxon>Actinomycetota</taxon>
        <taxon>Actinomycetes</taxon>
        <taxon>Streptosporangiales</taxon>
        <taxon>Nocardiopsidaceae</taxon>
        <taxon>Nocardiopsis</taxon>
    </lineage>
</organism>
<sequence length="363" mass="39361">MRAELTDVDRLRDIWARRLQRNPLTERTAARRALTHDRVQEWGGGPELAELLLAAPAGAEPPLTGPYVAALAGRAAGLPPSPRTSGAPLTSEHTLALAEAAGITAHPVVRAAHAYAECVRLMNELDGSESEGEALHALPWALASRVLQRADHPPLLLDPRTPPPVFRKGEDPEEHFAALVAHFARLVIEALRREIGWSPGNLPVTGGRVPPLAVATRRRVMEHVRSRSAPVELLLRALDPAARAAVSSEDGEKDTDRDAVPPPRRPLTHGAAQWWTRMELVTEGAILNLYVIVQEVGDPPSGVLAVTADTHLTMPDGTRRAWETSGGDSVTVLPSDSADDRWPRIRELVDEAISRAVDELTRV</sequence>
<protein>
    <submittedName>
        <fullName evidence="2">Uncharacterized protein</fullName>
    </submittedName>
</protein>
<dbReference type="EMBL" id="JAYMRS010000003">
    <property type="protein sequence ID" value="MFB8768105.1"/>
    <property type="molecule type" value="Genomic_DNA"/>
</dbReference>
<reference evidence="2 3" key="1">
    <citation type="submission" date="2024-01" db="EMBL/GenBank/DDBJ databases">
        <title>Genome mining of biosynthetic gene clusters to explore secondary metabolites of Streptomyces sp.</title>
        <authorList>
            <person name="Baig A."/>
            <person name="Ajitkumar Shintre N."/>
            <person name="Kumar H."/>
            <person name="Anbarasu A."/>
            <person name="Ramaiah S."/>
        </authorList>
    </citation>
    <scope>NUCLEOTIDE SEQUENCE [LARGE SCALE GENOMIC DNA]</scope>
    <source>
        <strain evidence="2 3">A01</strain>
    </source>
</reference>
<gene>
    <name evidence="2" type="ORF">VSQ78_10370</name>
</gene>
<evidence type="ECO:0000313" key="3">
    <source>
        <dbReference type="Proteomes" id="UP001585053"/>
    </source>
</evidence>
<keyword evidence="3" id="KW-1185">Reference proteome</keyword>
<dbReference type="RefSeq" id="WP_376737185.1">
    <property type="nucleotide sequence ID" value="NZ_JAYMRS010000003.1"/>
</dbReference>